<evidence type="ECO:0000313" key="3">
    <source>
        <dbReference type="Proteomes" id="UP000184339"/>
    </source>
</evidence>
<proteinExistence type="predicted"/>
<dbReference type="Pfam" id="PF06722">
    <property type="entry name" value="EryCIII-like_C"/>
    <property type="match status" value="1"/>
</dbReference>
<feature type="domain" description="Erythromycin biosynthesis protein CIII-like C-terminal" evidence="1">
    <location>
        <begin position="303"/>
        <end position="405"/>
    </location>
</feature>
<dbReference type="InterPro" id="IPR002213">
    <property type="entry name" value="UDP_glucos_trans"/>
</dbReference>
<dbReference type="Gene3D" id="3.40.50.2000">
    <property type="entry name" value="Glycogen Phosphorylase B"/>
    <property type="match status" value="2"/>
</dbReference>
<dbReference type="AlphaFoldDB" id="A0A1M7QM25"/>
<dbReference type="Proteomes" id="UP000184339">
    <property type="component" value="Unassembled WGS sequence"/>
</dbReference>
<gene>
    <name evidence="2" type="ORF">SAMN05192549_107288</name>
</gene>
<keyword evidence="3" id="KW-1185">Reference proteome</keyword>
<dbReference type="SUPFAM" id="SSF53756">
    <property type="entry name" value="UDP-Glycosyltransferase/glycogen phosphorylase"/>
    <property type="match status" value="1"/>
</dbReference>
<organism evidence="2 3">
    <name type="scientific">Duganella sacchari</name>
    <dbReference type="NCBI Taxonomy" id="551987"/>
    <lineage>
        <taxon>Bacteria</taxon>
        <taxon>Pseudomonadati</taxon>
        <taxon>Pseudomonadota</taxon>
        <taxon>Betaproteobacteria</taxon>
        <taxon>Burkholderiales</taxon>
        <taxon>Oxalobacteraceae</taxon>
        <taxon>Telluria group</taxon>
        <taxon>Duganella</taxon>
    </lineage>
</organism>
<dbReference type="GO" id="GO:0008194">
    <property type="term" value="F:UDP-glycosyltransferase activity"/>
    <property type="evidence" value="ECO:0007669"/>
    <property type="project" value="InterPro"/>
</dbReference>
<dbReference type="InterPro" id="IPR050426">
    <property type="entry name" value="Glycosyltransferase_28"/>
</dbReference>
<evidence type="ECO:0000313" key="2">
    <source>
        <dbReference type="EMBL" id="SHN32441.1"/>
    </source>
</evidence>
<name>A0A1M7QM25_9BURK</name>
<dbReference type="EMBL" id="FRCX01000007">
    <property type="protein sequence ID" value="SHN32441.1"/>
    <property type="molecule type" value="Genomic_DNA"/>
</dbReference>
<dbReference type="FunFam" id="3.40.50.2000:FF:000009">
    <property type="entry name" value="Sterol 3-beta-glucosyltransferase UGT80A2"/>
    <property type="match status" value="1"/>
</dbReference>
<dbReference type="CDD" id="cd03784">
    <property type="entry name" value="GT1_Gtf-like"/>
    <property type="match status" value="1"/>
</dbReference>
<dbReference type="InterPro" id="IPR010610">
    <property type="entry name" value="EryCIII-like_C"/>
</dbReference>
<dbReference type="GO" id="GO:0017000">
    <property type="term" value="P:antibiotic biosynthetic process"/>
    <property type="evidence" value="ECO:0007669"/>
    <property type="project" value="UniProtKB-ARBA"/>
</dbReference>
<protein>
    <submittedName>
        <fullName evidence="2">UDP:flavonoid glycosyltransferase YjiC, YdhE family</fullName>
    </submittedName>
</protein>
<dbReference type="GO" id="GO:0016758">
    <property type="term" value="F:hexosyltransferase activity"/>
    <property type="evidence" value="ECO:0007669"/>
    <property type="project" value="UniProtKB-ARBA"/>
</dbReference>
<dbReference type="OrthoDB" id="9805366at2"/>
<dbReference type="STRING" id="551987.SAMN05192549_107288"/>
<dbReference type="PANTHER" id="PTHR48050">
    <property type="entry name" value="STEROL 3-BETA-GLUCOSYLTRANSFERASE"/>
    <property type="match status" value="1"/>
</dbReference>
<sequence>MKIGLQTWGSHGDIRPMLALAEGLQLAGHDVTLLITCVDSDAYAGVTSAAGVRIRVLASPVITAEQGAEIGWSIVNSRDPLKQMALILRRCFGPAEDEMFAAAQQLAAESDVLVGHYFMHPLQIAAEHAGKPYVSVLLSHAAIPSAYSHPLGLPRIFNGFLWWLTRRLLHRTLKPYVNRLRAQLGMAPARDIVSEVWLSPYLTLVGVSPQICERQPDWPDAVQVCGFLDMPNMQLEGRLTELLSAFLAAGEAPVYMTLGSWMPSDIGNQTDTLRMLTQAARLAGCRAVIQASSWEACGFLSDDQIMYVSASPHHLIFPRCAAVVHHGGAGTTQSTTLAGRPSIVIAHISEQEHWANELRRIGVAGKLTTRRSVTAKQLADRIRHVRAHPELAENAQAIATAMAQEHGVARAVELITRR</sequence>
<dbReference type="RefSeq" id="WP_139260623.1">
    <property type="nucleotide sequence ID" value="NZ_FRCX01000007.1"/>
</dbReference>
<evidence type="ECO:0000259" key="1">
    <source>
        <dbReference type="Pfam" id="PF06722"/>
    </source>
</evidence>
<accession>A0A1M7QM25</accession>
<reference evidence="3" key="1">
    <citation type="submission" date="2016-11" db="EMBL/GenBank/DDBJ databases">
        <authorList>
            <person name="Varghese N."/>
            <person name="Submissions S."/>
        </authorList>
    </citation>
    <scope>NUCLEOTIDE SEQUENCE [LARGE SCALE GENOMIC DNA]</scope>
    <source>
        <strain evidence="3">Sac-22</strain>
    </source>
</reference>
<dbReference type="PANTHER" id="PTHR48050:SF13">
    <property type="entry name" value="STEROL 3-BETA-GLUCOSYLTRANSFERASE UGT80A2"/>
    <property type="match status" value="1"/>
</dbReference>
<keyword evidence="2" id="KW-0808">Transferase</keyword>